<name>A0A8T0G2K4_CERPU</name>
<dbReference type="AlphaFoldDB" id="A0A8T0G2K4"/>
<evidence type="ECO:0000256" key="1">
    <source>
        <dbReference type="SAM" id="MobiDB-lite"/>
    </source>
</evidence>
<sequence length="138" mass="15696">MGSLMPGWDTLPNPKKVMKRSKTSLTKEEIEAYWRHKQLEIEAHSKENDAQNANSLPVISETKLTTTVTSDGSTETQEVVINWPQPTASSRDWWTRSNWAYLNAPPELSEYPGQPRHCPYVPQHDVATRYNRSASSVV</sequence>
<dbReference type="PANTHER" id="PTHR33872:SF2">
    <property type="entry name" value="DNA POLYMERASE EPSILON CATALYTIC SUBUNIT A"/>
    <property type="match status" value="1"/>
</dbReference>
<dbReference type="EMBL" id="CM026433">
    <property type="protein sequence ID" value="KAG0553472.1"/>
    <property type="molecule type" value="Genomic_DNA"/>
</dbReference>
<keyword evidence="3" id="KW-1185">Reference proteome</keyword>
<evidence type="ECO:0000313" key="2">
    <source>
        <dbReference type="EMBL" id="KAG0553473.1"/>
    </source>
</evidence>
<comment type="caution">
    <text evidence="2">The sequence shown here is derived from an EMBL/GenBank/DDBJ whole genome shotgun (WGS) entry which is preliminary data.</text>
</comment>
<proteinExistence type="predicted"/>
<feature type="region of interest" description="Disordered" evidence="1">
    <location>
        <begin position="1"/>
        <end position="22"/>
    </location>
</feature>
<accession>A0A8T0G2K4</accession>
<dbReference type="PANTHER" id="PTHR33872">
    <property type="entry name" value="DNA POLYMERASE EPSILON CATALYTIC SUBUNIT A"/>
    <property type="match status" value="1"/>
</dbReference>
<evidence type="ECO:0000313" key="3">
    <source>
        <dbReference type="Proteomes" id="UP000822688"/>
    </source>
</evidence>
<protein>
    <submittedName>
        <fullName evidence="2">Uncharacterized protein</fullName>
    </submittedName>
</protein>
<organism evidence="2 3">
    <name type="scientific">Ceratodon purpureus</name>
    <name type="common">Fire moss</name>
    <name type="synonym">Dicranum purpureum</name>
    <dbReference type="NCBI Taxonomy" id="3225"/>
    <lineage>
        <taxon>Eukaryota</taxon>
        <taxon>Viridiplantae</taxon>
        <taxon>Streptophyta</taxon>
        <taxon>Embryophyta</taxon>
        <taxon>Bryophyta</taxon>
        <taxon>Bryophytina</taxon>
        <taxon>Bryopsida</taxon>
        <taxon>Dicranidae</taxon>
        <taxon>Pseudoditrichales</taxon>
        <taxon>Ditrichaceae</taxon>
        <taxon>Ceratodon</taxon>
    </lineage>
</organism>
<reference evidence="2" key="1">
    <citation type="submission" date="2020-06" db="EMBL/GenBank/DDBJ databases">
        <title>WGS assembly of Ceratodon purpureus strain R40.</title>
        <authorList>
            <person name="Carey S.B."/>
            <person name="Jenkins J."/>
            <person name="Shu S."/>
            <person name="Lovell J.T."/>
            <person name="Sreedasyam A."/>
            <person name="Maumus F."/>
            <person name="Tiley G.P."/>
            <person name="Fernandez-Pozo N."/>
            <person name="Barry K."/>
            <person name="Chen C."/>
            <person name="Wang M."/>
            <person name="Lipzen A."/>
            <person name="Daum C."/>
            <person name="Saski C.A."/>
            <person name="Payton A.C."/>
            <person name="Mcbreen J.C."/>
            <person name="Conrad R.E."/>
            <person name="Kollar L.M."/>
            <person name="Olsson S."/>
            <person name="Huttunen S."/>
            <person name="Landis J.B."/>
            <person name="Wickett N.J."/>
            <person name="Johnson M.G."/>
            <person name="Rensing S.A."/>
            <person name="Grimwood J."/>
            <person name="Schmutz J."/>
            <person name="Mcdaniel S.F."/>
        </authorList>
    </citation>
    <scope>NUCLEOTIDE SEQUENCE</scope>
    <source>
        <strain evidence="2">R40</strain>
    </source>
</reference>
<dbReference type="EMBL" id="CM026433">
    <property type="protein sequence ID" value="KAG0553471.1"/>
    <property type="molecule type" value="Genomic_DNA"/>
</dbReference>
<dbReference type="Proteomes" id="UP000822688">
    <property type="component" value="Chromosome 12"/>
</dbReference>
<gene>
    <name evidence="2" type="ORF">KC19_12G014100</name>
</gene>
<dbReference type="EMBL" id="CM026433">
    <property type="protein sequence ID" value="KAG0553473.1"/>
    <property type="molecule type" value="Genomic_DNA"/>
</dbReference>